<feature type="region of interest" description="Disordered" evidence="1">
    <location>
        <begin position="1"/>
        <end position="20"/>
    </location>
</feature>
<sequence>MANDGSTGAAAALPPPTSQHNALQLGREVKMTSPWYPTRWRGKHLGIVVYKTLLASLALSFVARMNVEKISAGQARPPKLLAHLILEQLRNRISRLNKAPTLELASYVAINGGKKGTCTTHMPLLQSNSENDLPISPNLQSNLALISPHPFSDAICFSERGDERLGLRRNHGGYERPRVEW</sequence>
<dbReference type="Proteomes" id="UP001293254">
    <property type="component" value="Unassembled WGS sequence"/>
</dbReference>
<evidence type="ECO:0000313" key="3">
    <source>
        <dbReference type="Proteomes" id="UP001293254"/>
    </source>
</evidence>
<keyword evidence="3" id="KW-1185">Reference proteome</keyword>
<organism evidence="2 3">
    <name type="scientific">Sesamum alatum</name>
    <dbReference type="NCBI Taxonomy" id="300844"/>
    <lineage>
        <taxon>Eukaryota</taxon>
        <taxon>Viridiplantae</taxon>
        <taxon>Streptophyta</taxon>
        <taxon>Embryophyta</taxon>
        <taxon>Tracheophyta</taxon>
        <taxon>Spermatophyta</taxon>
        <taxon>Magnoliopsida</taxon>
        <taxon>eudicotyledons</taxon>
        <taxon>Gunneridae</taxon>
        <taxon>Pentapetalae</taxon>
        <taxon>asterids</taxon>
        <taxon>lamiids</taxon>
        <taxon>Lamiales</taxon>
        <taxon>Pedaliaceae</taxon>
        <taxon>Sesamum</taxon>
    </lineage>
</organism>
<accession>A0AAE2CUF6</accession>
<proteinExistence type="predicted"/>
<reference evidence="2" key="2">
    <citation type="journal article" date="2024" name="Plant">
        <title>Genomic evolution and insights into agronomic trait innovations of Sesamum species.</title>
        <authorList>
            <person name="Miao H."/>
            <person name="Wang L."/>
            <person name="Qu L."/>
            <person name="Liu H."/>
            <person name="Sun Y."/>
            <person name="Le M."/>
            <person name="Wang Q."/>
            <person name="Wei S."/>
            <person name="Zheng Y."/>
            <person name="Lin W."/>
            <person name="Duan Y."/>
            <person name="Cao H."/>
            <person name="Xiong S."/>
            <person name="Wang X."/>
            <person name="Wei L."/>
            <person name="Li C."/>
            <person name="Ma Q."/>
            <person name="Ju M."/>
            <person name="Zhao R."/>
            <person name="Li G."/>
            <person name="Mu C."/>
            <person name="Tian Q."/>
            <person name="Mei H."/>
            <person name="Zhang T."/>
            <person name="Gao T."/>
            <person name="Zhang H."/>
        </authorList>
    </citation>
    <scope>NUCLEOTIDE SEQUENCE</scope>
    <source>
        <strain evidence="2">3651</strain>
    </source>
</reference>
<comment type="caution">
    <text evidence="2">The sequence shown here is derived from an EMBL/GenBank/DDBJ whole genome shotgun (WGS) entry which is preliminary data.</text>
</comment>
<reference evidence="2" key="1">
    <citation type="submission" date="2020-06" db="EMBL/GenBank/DDBJ databases">
        <authorList>
            <person name="Li T."/>
            <person name="Hu X."/>
            <person name="Zhang T."/>
            <person name="Song X."/>
            <person name="Zhang H."/>
            <person name="Dai N."/>
            <person name="Sheng W."/>
            <person name="Hou X."/>
            <person name="Wei L."/>
        </authorList>
    </citation>
    <scope>NUCLEOTIDE SEQUENCE</scope>
    <source>
        <strain evidence="2">3651</strain>
        <tissue evidence="2">Leaf</tissue>
    </source>
</reference>
<name>A0AAE2CUF6_9LAMI</name>
<evidence type="ECO:0000313" key="2">
    <source>
        <dbReference type="EMBL" id="KAK4434942.1"/>
    </source>
</evidence>
<dbReference type="EMBL" id="JACGWO010000002">
    <property type="protein sequence ID" value="KAK4434942.1"/>
    <property type="molecule type" value="Genomic_DNA"/>
</dbReference>
<protein>
    <submittedName>
        <fullName evidence="2">Uncharacterized protein</fullName>
    </submittedName>
</protein>
<evidence type="ECO:0000256" key="1">
    <source>
        <dbReference type="SAM" id="MobiDB-lite"/>
    </source>
</evidence>
<gene>
    <name evidence="2" type="ORF">Salat_0657200</name>
</gene>
<dbReference type="AlphaFoldDB" id="A0AAE2CUF6"/>